<feature type="transmembrane region" description="Helical" evidence="1">
    <location>
        <begin position="223"/>
        <end position="248"/>
    </location>
</feature>
<evidence type="ECO:0000313" key="3">
    <source>
        <dbReference type="Proteomes" id="UP001500596"/>
    </source>
</evidence>
<feature type="transmembrane region" description="Helical" evidence="1">
    <location>
        <begin position="299"/>
        <end position="321"/>
    </location>
</feature>
<dbReference type="Proteomes" id="UP001500596">
    <property type="component" value="Unassembled WGS sequence"/>
</dbReference>
<evidence type="ECO:0000256" key="1">
    <source>
        <dbReference type="SAM" id="Phobius"/>
    </source>
</evidence>
<proteinExistence type="predicted"/>
<feature type="transmembrane region" description="Helical" evidence="1">
    <location>
        <begin position="21"/>
        <end position="40"/>
    </location>
</feature>
<feature type="transmembrane region" description="Helical" evidence="1">
    <location>
        <begin position="260"/>
        <end position="292"/>
    </location>
</feature>
<sequence length="453" mass="48062">MTTDPFTAPRARSRRRVAAPWIGLGAAVVLMIAAMLYPVLSGVNVHVRWFPPLHAEWMPRVGPGTIAALVLGALAVRYAVALSARISWRVLLVAAFGGALLWMLSLAAVDGADGIGVILDTSYEYLRTAREVTDVGALLREYIAHIPLDSVDNWPVHIAGHPPGAVLVFVLLVRLGLGSGLAAGLVVTVVAATTPVAVLLVLKRLGAEAAARKAAPFLVFGPAAIWMSVSADALFGAFAAWGLCALAWASTSRSRVVSAVWAIVAGLVLGYCVMLSYGLPLLGVLAVTILIVCRRWAPLPWAVGAAVLVVLVFAAGGFVWWDAYPVLVERYWAGVASNRPFGYWVWANLAALAFSAGPLVGAGIAVVLTRLRGVRSAVRDDLVVVSVVTAAVITVMLADLSQMSKAEVERIWLPFVPWLLVGTALLSARWRQWGLTGQIVFAIAVQHLLATGW</sequence>
<evidence type="ECO:0000313" key="2">
    <source>
        <dbReference type="EMBL" id="GAA1684467.1"/>
    </source>
</evidence>
<keyword evidence="1" id="KW-1133">Transmembrane helix</keyword>
<accession>A0ABN2HB56</accession>
<keyword evidence="1" id="KW-0472">Membrane</keyword>
<feature type="transmembrane region" description="Helical" evidence="1">
    <location>
        <begin position="381"/>
        <end position="398"/>
    </location>
</feature>
<feature type="transmembrane region" description="Helical" evidence="1">
    <location>
        <begin position="181"/>
        <end position="202"/>
    </location>
</feature>
<feature type="transmembrane region" description="Helical" evidence="1">
    <location>
        <begin position="341"/>
        <end position="369"/>
    </location>
</feature>
<keyword evidence="3" id="KW-1185">Reference proteome</keyword>
<gene>
    <name evidence="2" type="ORF">GCM10009807_30330</name>
</gene>
<name>A0ABN2HB56_9MICO</name>
<organism evidence="2 3">
    <name type="scientific">Microbacterium lacus</name>
    <dbReference type="NCBI Taxonomy" id="415217"/>
    <lineage>
        <taxon>Bacteria</taxon>
        <taxon>Bacillati</taxon>
        <taxon>Actinomycetota</taxon>
        <taxon>Actinomycetes</taxon>
        <taxon>Micrococcales</taxon>
        <taxon>Microbacteriaceae</taxon>
        <taxon>Microbacterium</taxon>
    </lineage>
</organism>
<dbReference type="EMBL" id="BAAAPK010000001">
    <property type="protein sequence ID" value="GAA1684467.1"/>
    <property type="molecule type" value="Genomic_DNA"/>
</dbReference>
<protein>
    <submittedName>
        <fullName evidence="2">Glycosyltransferase family 39 protein</fullName>
    </submittedName>
</protein>
<feature type="transmembrane region" description="Helical" evidence="1">
    <location>
        <begin position="90"/>
        <end position="109"/>
    </location>
</feature>
<keyword evidence="1" id="KW-0812">Transmembrane</keyword>
<comment type="caution">
    <text evidence="2">The sequence shown here is derived from an EMBL/GenBank/DDBJ whole genome shotgun (WGS) entry which is preliminary data.</text>
</comment>
<feature type="transmembrane region" description="Helical" evidence="1">
    <location>
        <begin position="410"/>
        <end position="428"/>
    </location>
</feature>
<dbReference type="RefSeq" id="WP_344055722.1">
    <property type="nucleotide sequence ID" value="NZ_BAAAPK010000001.1"/>
</dbReference>
<reference evidence="2 3" key="1">
    <citation type="journal article" date="2019" name="Int. J. Syst. Evol. Microbiol.">
        <title>The Global Catalogue of Microorganisms (GCM) 10K type strain sequencing project: providing services to taxonomists for standard genome sequencing and annotation.</title>
        <authorList>
            <consortium name="The Broad Institute Genomics Platform"/>
            <consortium name="The Broad Institute Genome Sequencing Center for Infectious Disease"/>
            <person name="Wu L."/>
            <person name="Ma J."/>
        </authorList>
    </citation>
    <scope>NUCLEOTIDE SEQUENCE [LARGE SCALE GENOMIC DNA]</scope>
    <source>
        <strain evidence="2 3">JCM 15575</strain>
    </source>
</reference>
<feature type="transmembrane region" description="Helical" evidence="1">
    <location>
        <begin position="60"/>
        <end position="78"/>
    </location>
</feature>